<dbReference type="Gene3D" id="3.40.30.10">
    <property type="entry name" value="Glutaredoxin"/>
    <property type="match status" value="1"/>
</dbReference>
<keyword evidence="1" id="KW-0732">Signal</keyword>
<keyword evidence="4" id="KW-1185">Reference proteome</keyword>
<name>A0A518B993_9BACT</name>
<organism evidence="3 4">
    <name type="scientific">Kolteria novifilia</name>
    <dbReference type="NCBI Taxonomy" id="2527975"/>
    <lineage>
        <taxon>Bacteria</taxon>
        <taxon>Pseudomonadati</taxon>
        <taxon>Planctomycetota</taxon>
        <taxon>Planctomycetia</taxon>
        <taxon>Kolteriales</taxon>
        <taxon>Kolteriaceae</taxon>
        <taxon>Kolteria</taxon>
    </lineage>
</organism>
<dbReference type="KEGG" id="knv:Pan216_44190"/>
<evidence type="ECO:0000256" key="1">
    <source>
        <dbReference type="SAM" id="SignalP"/>
    </source>
</evidence>
<dbReference type="GO" id="GO:0016491">
    <property type="term" value="F:oxidoreductase activity"/>
    <property type="evidence" value="ECO:0007669"/>
    <property type="project" value="InterPro"/>
</dbReference>
<dbReference type="PROSITE" id="PS51352">
    <property type="entry name" value="THIOREDOXIN_2"/>
    <property type="match status" value="1"/>
</dbReference>
<dbReference type="PANTHER" id="PTHR43640">
    <property type="entry name" value="OS07G0260300 PROTEIN"/>
    <property type="match status" value="1"/>
</dbReference>
<dbReference type="AlphaFoldDB" id="A0A518B993"/>
<proteinExistence type="predicted"/>
<feature type="chain" id="PRO_5021983987" evidence="1">
    <location>
        <begin position="20"/>
        <end position="190"/>
    </location>
</feature>
<dbReference type="PANTHER" id="PTHR43640:SF1">
    <property type="entry name" value="THIOREDOXIN-DEPENDENT PEROXIREDOXIN"/>
    <property type="match status" value="1"/>
</dbReference>
<dbReference type="SUPFAM" id="SSF52833">
    <property type="entry name" value="Thioredoxin-like"/>
    <property type="match status" value="1"/>
</dbReference>
<dbReference type="InterPro" id="IPR013766">
    <property type="entry name" value="Thioredoxin_domain"/>
</dbReference>
<reference evidence="3 4" key="1">
    <citation type="submission" date="2019-02" db="EMBL/GenBank/DDBJ databases">
        <title>Deep-cultivation of Planctomycetes and their phenomic and genomic characterization uncovers novel biology.</title>
        <authorList>
            <person name="Wiegand S."/>
            <person name="Jogler M."/>
            <person name="Boedeker C."/>
            <person name="Pinto D."/>
            <person name="Vollmers J."/>
            <person name="Rivas-Marin E."/>
            <person name="Kohn T."/>
            <person name="Peeters S.H."/>
            <person name="Heuer A."/>
            <person name="Rast P."/>
            <person name="Oberbeckmann S."/>
            <person name="Bunk B."/>
            <person name="Jeske O."/>
            <person name="Meyerdierks A."/>
            <person name="Storesund J.E."/>
            <person name="Kallscheuer N."/>
            <person name="Luecker S."/>
            <person name="Lage O.M."/>
            <person name="Pohl T."/>
            <person name="Merkel B.J."/>
            <person name="Hornburger P."/>
            <person name="Mueller R.-W."/>
            <person name="Bruemmer F."/>
            <person name="Labrenz M."/>
            <person name="Spormann A.M."/>
            <person name="Op den Camp H."/>
            <person name="Overmann J."/>
            <person name="Amann R."/>
            <person name="Jetten M.S.M."/>
            <person name="Mascher T."/>
            <person name="Medema M.H."/>
            <person name="Devos D.P."/>
            <person name="Kaster A.-K."/>
            <person name="Ovreas L."/>
            <person name="Rohde M."/>
            <person name="Galperin M.Y."/>
            <person name="Jogler C."/>
        </authorList>
    </citation>
    <scope>NUCLEOTIDE SEQUENCE [LARGE SCALE GENOMIC DNA]</scope>
    <source>
        <strain evidence="3 4">Pan216</strain>
    </source>
</reference>
<feature type="domain" description="Thioredoxin" evidence="2">
    <location>
        <begin position="22"/>
        <end position="167"/>
    </location>
</feature>
<dbReference type="EMBL" id="CP036279">
    <property type="protein sequence ID" value="QDU63539.1"/>
    <property type="molecule type" value="Genomic_DNA"/>
</dbReference>
<evidence type="ECO:0000313" key="4">
    <source>
        <dbReference type="Proteomes" id="UP000317093"/>
    </source>
</evidence>
<dbReference type="Proteomes" id="UP000317093">
    <property type="component" value="Chromosome"/>
</dbReference>
<feature type="signal peptide" evidence="1">
    <location>
        <begin position="1"/>
        <end position="19"/>
    </location>
</feature>
<sequence length="190" mass="20630" precursor="true">MRWVSAAALLVLGCSQISAEPLELGAKAPTFSNLQTAQGKTISSSDFDKDALVVCITCNHCPVAKAYQDRLKQFEDKYGDKADLVAINVNLGESDGLEAMKKRASEEEFNFDYAIDPSQKVGEQLGARVTPEFFVFDKDRKLVYTGAFDDNMNAEKVSKGYVEEAVNAVLSGGKAPASTKPVGCGIRYEK</sequence>
<evidence type="ECO:0000313" key="3">
    <source>
        <dbReference type="EMBL" id="QDU63539.1"/>
    </source>
</evidence>
<accession>A0A518B993</accession>
<gene>
    <name evidence="3" type="ORF">Pan216_44190</name>
</gene>
<dbReference type="InterPro" id="IPR036249">
    <property type="entry name" value="Thioredoxin-like_sf"/>
</dbReference>
<dbReference type="InterPro" id="IPR013740">
    <property type="entry name" value="Redoxin"/>
</dbReference>
<dbReference type="InterPro" id="IPR047262">
    <property type="entry name" value="PRX-like1"/>
</dbReference>
<evidence type="ECO:0000259" key="2">
    <source>
        <dbReference type="PROSITE" id="PS51352"/>
    </source>
</evidence>
<protein>
    <submittedName>
        <fullName evidence="3">AhpC/TSA family protein</fullName>
    </submittedName>
</protein>
<dbReference type="Pfam" id="PF08534">
    <property type="entry name" value="Redoxin"/>
    <property type="match status" value="1"/>
</dbReference>
<dbReference type="CDD" id="cd02969">
    <property type="entry name" value="PRX_like1"/>
    <property type="match status" value="1"/>
</dbReference>